<keyword evidence="3" id="KW-1185">Reference proteome</keyword>
<evidence type="ECO:0000313" key="3">
    <source>
        <dbReference type="Proteomes" id="UP000218896"/>
    </source>
</evidence>
<comment type="caution">
    <text evidence="2">The sequence shown here is derived from an EMBL/GenBank/DDBJ whole genome shotgun (WGS) entry which is preliminary data.</text>
</comment>
<proteinExistence type="predicted"/>
<accession>A0A2A2ETI0</accession>
<protein>
    <submittedName>
        <fullName evidence="2">Uncharacterized protein</fullName>
    </submittedName>
</protein>
<keyword evidence="1" id="KW-1133">Transmembrane helix</keyword>
<feature type="transmembrane region" description="Helical" evidence="1">
    <location>
        <begin position="44"/>
        <end position="65"/>
    </location>
</feature>
<dbReference type="Proteomes" id="UP000218896">
    <property type="component" value="Unassembled WGS sequence"/>
</dbReference>
<dbReference type="EMBL" id="NSKD01000012">
    <property type="protein sequence ID" value="PAU76426.1"/>
    <property type="molecule type" value="Genomic_DNA"/>
</dbReference>
<gene>
    <name evidence="2" type="ORF">CK501_15940</name>
</gene>
<dbReference type="AlphaFoldDB" id="A0A2A2ETI0"/>
<keyword evidence="1" id="KW-0812">Transmembrane</keyword>
<reference evidence="2 3" key="1">
    <citation type="submission" date="2017-08" db="EMBL/GenBank/DDBJ databases">
        <title>Halovibrio sewagensis sp. nov., isolated from wastewater of high salinity.</title>
        <authorList>
            <person name="Dong X."/>
            <person name="Zhang G."/>
        </authorList>
    </citation>
    <scope>NUCLEOTIDE SEQUENCE [LARGE SCALE GENOMIC DNA]</scope>
    <source>
        <strain evidence="2 3">YL5-2</strain>
    </source>
</reference>
<evidence type="ECO:0000313" key="2">
    <source>
        <dbReference type="EMBL" id="PAU76426.1"/>
    </source>
</evidence>
<evidence type="ECO:0000256" key="1">
    <source>
        <dbReference type="SAM" id="Phobius"/>
    </source>
</evidence>
<organism evidence="2 3">
    <name type="scientific">Halovibrio salipaludis</name>
    <dbReference type="NCBI Taxonomy" id="2032626"/>
    <lineage>
        <taxon>Bacteria</taxon>
        <taxon>Pseudomonadati</taxon>
        <taxon>Pseudomonadota</taxon>
        <taxon>Gammaproteobacteria</taxon>
        <taxon>Oceanospirillales</taxon>
        <taxon>Halomonadaceae</taxon>
        <taxon>Halovibrio</taxon>
    </lineage>
</organism>
<keyword evidence="1" id="KW-0472">Membrane</keyword>
<name>A0A2A2ETI0_9GAMM</name>
<sequence length="70" mass="7643">MSEGNQEPAYQYVKVCADTAGQDCIWTTYHSTLPPLSVGDSLEILGASALVLAVAWSVGVTYRVLFYKTR</sequence>